<dbReference type="GO" id="GO:0051082">
    <property type="term" value="F:unfolded protein binding"/>
    <property type="evidence" value="ECO:0007669"/>
    <property type="project" value="TreeGrafter"/>
</dbReference>
<dbReference type="Pfam" id="PF08229">
    <property type="entry name" value="SHR3_chaperone"/>
    <property type="match status" value="1"/>
</dbReference>
<gene>
    <name evidence="3" type="ORF">OE88DRAFT_1687861</name>
</gene>
<dbReference type="AlphaFoldDB" id="A0A5C3MN87"/>
<keyword evidence="2" id="KW-1133">Transmembrane helix</keyword>
<feature type="transmembrane region" description="Helical" evidence="2">
    <location>
        <begin position="57"/>
        <end position="78"/>
    </location>
</feature>
<keyword evidence="4" id="KW-1185">Reference proteome</keyword>
<keyword evidence="2" id="KW-0472">Membrane</keyword>
<keyword evidence="2" id="KW-0812">Transmembrane</keyword>
<feature type="transmembrane region" description="Helical" evidence="2">
    <location>
        <begin position="7"/>
        <end position="25"/>
    </location>
</feature>
<dbReference type="EMBL" id="ML213530">
    <property type="protein sequence ID" value="TFK46430.1"/>
    <property type="molecule type" value="Genomic_DNA"/>
</dbReference>
<evidence type="ECO:0000256" key="2">
    <source>
        <dbReference type="SAM" id="Phobius"/>
    </source>
</evidence>
<feature type="compositionally biased region" description="Basic residues" evidence="1">
    <location>
        <begin position="189"/>
        <end position="200"/>
    </location>
</feature>
<dbReference type="Proteomes" id="UP000305948">
    <property type="component" value="Unassembled WGS sequence"/>
</dbReference>
<dbReference type="SMART" id="SM00786">
    <property type="entry name" value="SHR3_chaperone"/>
    <property type="match status" value="1"/>
</dbReference>
<evidence type="ECO:0008006" key="5">
    <source>
        <dbReference type="Google" id="ProtNLM"/>
    </source>
</evidence>
<dbReference type="GO" id="GO:0005789">
    <property type="term" value="C:endoplasmic reticulum membrane"/>
    <property type="evidence" value="ECO:0007669"/>
    <property type="project" value="TreeGrafter"/>
</dbReference>
<name>A0A5C3MN87_9AGAM</name>
<evidence type="ECO:0000256" key="1">
    <source>
        <dbReference type="SAM" id="MobiDB-lite"/>
    </source>
</evidence>
<evidence type="ECO:0000313" key="3">
    <source>
        <dbReference type="EMBL" id="TFK46430.1"/>
    </source>
</evidence>
<sequence length="200" mass="21975">MALRVSFVVCVTSFLLGILFTHWIADSLTLWKSPDILDEHLWTAASYYSVLARMPAFLLYFLAAIVSLGGITILWSLGDGQAENLMFDGGSIFLYGTVAAVYLYSVIPTFQNFLSLPLHNSSTVYPPSLRTSTLDLASNNLICSVALTGILLLQAGRWWAEHKDGEDDDAPVMDKPENSDSRAVTPPRKSAKAKKLKTKS</sequence>
<protein>
    <recommendedName>
        <fullName evidence="5">Shr3 amino acid permease chaperone</fullName>
    </recommendedName>
</protein>
<organism evidence="3 4">
    <name type="scientific">Heliocybe sulcata</name>
    <dbReference type="NCBI Taxonomy" id="5364"/>
    <lineage>
        <taxon>Eukaryota</taxon>
        <taxon>Fungi</taxon>
        <taxon>Dikarya</taxon>
        <taxon>Basidiomycota</taxon>
        <taxon>Agaricomycotina</taxon>
        <taxon>Agaricomycetes</taxon>
        <taxon>Gloeophyllales</taxon>
        <taxon>Gloeophyllaceae</taxon>
        <taxon>Heliocybe</taxon>
    </lineage>
</organism>
<dbReference type="PANTHER" id="PTHR28228">
    <property type="entry name" value="SECRETORY COMPONENT PROTEIN SHR3"/>
    <property type="match status" value="1"/>
</dbReference>
<feature type="region of interest" description="Disordered" evidence="1">
    <location>
        <begin position="163"/>
        <end position="200"/>
    </location>
</feature>
<evidence type="ECO:0000313" key="4">
    <source>
        <dbReference type="Proteomes" id="UP000305948"/>
    </source>
</evidence>
<reference evidence="3 4" key="1">
    <citation type="journal article" date="2019" name="Nat. Ecol. Evol.">
        <title>Megaphylogeny resolves global patterns of mushroom evolution.</title>
        <authorList>
            <person name="Varga T."/>
            <person name="Krizsan K."/>
            <person name="Foldi C."/>
            <person name="Dima B."/>
            <person name="Sanchez-Garcia M."/>
            <person name="Sanchez-Ramirez S."/>
            <person name="Szollosi G.J."/>
            <person name="Szarkandi J.G."/>
            <person name="Papp V."/>
            <person name="Albert L."/>
            <person name="Andreopoulos W."/>
            <person name="Angelini C."/>
            <person name="Antonin V."/>
            <person name="Barry K.W."/>
            <person name="Bougher N.L."/>
            <person name="Buchanan P."/>
            <person name="Buyck B."/>
            <person name="Bense V."/>
            <person name="Catcheside P."/>
            <person name="Chovatia M."/>
            <person name="Cooper J."/>
            <person name="Damon W."/>
            <person name="Desjardin D."/>
            <person name="Finy P."/>
            <person name="Geml J."/>
            <person name="Haridas S."/>
            <person name="Hughes K."/>
            <person name="Justo A."/>
            <person name="Karasinski D."/>
            <person name="Kautmanova I."/>
            <person name="Kiss B."/>
            <person name="Kocsube S."/>
            <person name="Kotiranta H."/>
            <person name="LaButti K.M."/>
            <person name="Lechner B.E."/>
            <person name="Liimatainen K."/>
            <person name="Lipzen A."/>
            <person name="Lukacs Z."/>
            <person name="Mihaltcheva S."/>
            <person name="Morgado L.N."/>
            <person name="Niskanen T."/>
            <person name="Noordeloos M.E."/>
            <person name="Ohm R.A."/>
            <person name="Ortiz-Santana B."/>
            <person name="Ovrebo C."/>
            <person name="Racz N."/>
            <person name="Riley R."/>
            <person name="Savchenko A."/>
            <person name="Shiryaev A."/>
            <person name="Soop K."/>
            <person name="Spirin V."/>
            <person name="Szebenyi C."/>
            <person name="Tomsovsky M."/>
            <person name="Tulloss R.E."/>
            <person name="Uehling J."/>
            <person name="Grigoriev I.V."/>
            <person name="Vagvolgyi C."/>
            <person name="Papp T."/>
            <person name="Martin F.M."/>
            <person name="Miettinen O."/>
            <person name="Hibbett D.S."/>
            <person name="Nagy L.G."/>
        </authorList>
    </citation>
    <scope>NUCLEOTIDE SEQUENCE [LARGE SCALE GENOMIC DNA]</scope>
    <source>
        <strain evidence="3 4">OMC1185</strain>
    </source>
</reference>
<accession>A0A5C3MN87</accession>
<dbReference type="InterPro" id="IPR013248">
    <property type="entry name" value="Psh3/Shr3"/>
</dbReference>
<proteinExistence type="predicted"/>
<feature type="transmembrane region" description="Helical" evidence="2">
    <location>
        <begin position="85"/>
        <end position="107"/>
    </location>
</feature>
<dbReference type="GO" id="GO:0006888">
    <property type="term" value="P:endoplasmic reticulum to Golgi vesicle-mediated transport"/>
    <property type="evidence" value="ECO:0007669"/>
    <property type="project" value="TreeGrafter"/>
</dbReference>
<dbReference type="OrthoDB" id="5229808at2759"/>
<dbReference type="PANTHER" id="PTHR28228:SF1">
    <property type="entry name" value="SECRETORY COMPONENT PROTEIN SHR3"/>
    <property type="match status" value="1"/>
</dbReference>